<keyword evidence="4 12" id="KW-0328">Glycosyltransferase</keyword>
<dbReference type="InterPro" id="IPR038577">
    <property type="entry name" value="GT10-like_C_sf"/>
</dbReference>
<sequence length="400" mass="46867">MRWYKEDSVCYKGNYGCCRLRFNLFLVIVIIVISVGRFYHRRRLENIDGSYDKSQINVETIDVVNRESRSGIRLKEILLWTSFYKDRYYGLSKYGRSGFIERKCPINTCTLTNDRRKLTTADAVVVHARNPDMKPLPKRQNQKQIFVFFLHEAPPACFWNDRYTIPDDDKSSFNLTITYRYDSDIVRPGIGKLVKNDFPANIPTISLKERTRSVVWVTSHCSTPGKRELYIQALSRYIDVDIYGKCGYLNCSYGDPCNKAFDKKYKFFIAAENAVCKDYVTEKVNKALSMNIVPIVYGGLNYKRYMPPNSYVDVMDFASPRELASYLKQVAVDEWKYREFFTWKASYHQVNVPIASTMCKLCEKLHNPIYHKLYPDIVQWWTENSCNNAFITNLFFRGLV</sequence>
<accession>A0AAD9JNH6</accession>
<evidence type="ECO:0000256" key="1">
    <source>
        <dbReference type="ARBA" id="ARBA00004323"/>
    </source>
</evidence>
<dbReference type="InterPro" id="IPR055270">
    <property type="entry name" value="Glyco_tran_10_C"/>
</dbReference>
<keyword evidence="11" id="KW-0325">Glycoprotein</keyword>
<dbReference type="Proteomes" id="UP001208570">
    <property type="component" value="Unassembled WGS sequence"/>
</dbReference>
<evidence type="ECO:0000256" key="8">
    <source>
        <dbReference type="ARBA" id="ARBA00022989"/>
    </source>
</evidence>
<evidence type="ECO:0000256" key="11">
    <source>
        <dbReference type="ARBA" id="ARBA00023180"/>
    </source>
</evidence>
<dbReference type="FunFam" id="3.40.50.11660:FF:000004">
    <property type="entry name" value="Glycoprotein 3-alpha-L-fucosyltransferase A"/>
    <property type="match status" value="1"/>
</dbReference>
<dbReference type="Pfam" id="PF17039">
    <property type="entry name" value="Glyco_tran_10_N"/>
    <property type="match status" value="1"/>
</dbReference>
<evidence type="ECO:0000256" key="6">
    <source>
        <dbReference type="ARBA" id="ARBA00022692"/>
    </source>
</evidence>
<dbReference type="InterPro" id="IPR031481">
    <property type="entry name" value="Glyco_tran_10_N"/>
</dbReference>
<dbReference type="AlphaFoldDB" id="A0AAD9JNH6"/>
<dbReference type="Gene3D" id="3.40.50.11660">
    <property type="entry name" value="Glycosyl transferase family 10, C-terminal domain"/>
    <property type="match status" value="1"/>
</dbReference>
<comment type="subcellular location">
    <subcellularLocation>
        <location evidence="1">Golgi apparatus membrane</location>
        <topology evidence="1">Single-pass type II membrane protein</topology>
    </subcellularLocation>
    <subcellularLocation>
        <location evidence="12">Golgi apparatus</location>
        <location evidence="12">Golgi stack membrane</location>
        <topology evidence="12">Single-pass type II membrane protein</topology>
    </subcellularLocation>
</comment>
<evidence type="ECO:0000313" key="15">
    <source>
        <dbReference type="EMBL" id="KAK2155250.1"/>
    </source>
</evidence>
<feature type="domain" description="Fucosyltransferase N-terminal" evidence="14">
    <location>
        <begin position="75"/>
        <end position="188"/>
    </location>
</feature>
<evidence type="ECO:0000259" key="13">
    <source>
        <dbReference type="Pfam" id="PF00852"/>
    </source>
</evidence>
<name>A0AAD9JNH6_9ANNE</name>
<feature type="transmembrane region" description="Helical" evidence="12">
    <location>
        <begin position="20"/>
        <end position="39"/>
    </location>
</feature>
<comment type="similarity">
    <text evidence="3 12">Belongs to the glycosyltransferase 10 family.</text>
</comment>
<dbReference type="GO" id="GO:0000139">
    <property type="term" value="C:Golgi membrane"/>
    <property type="evidence" value="ECO:0007669"/>
    <property type="project" value="UniProtKB-SubCell"/>
</dbReference>
<protein>
    <recommendedName>
        <fullName evidence="12">Fucosyltransferase</fullName>
        <ecNumber evidence="12">2.4.1.-</ecNumber>
    </recommendedName>
</protein>
<keyword evidence="6 12" id="KW-0812">Transmembrane</keyword>
<evidence type="ECO:0000313" key="16">
    <source>
        <dbReference type="Proteomes" id="UP001208570"/>
    </source>
</evidence>
<evidence type="ECO:0000256" key="4">
    <source>
        <dbReference type="ARBA" id="ARBA00022676"/>
    </source>
</evidence>
<dbReference type="PANTHER" id="PTHR48438">
    <property type="entry name" value="ALPHA-(1,3)-FUCOSYLTRANSFERASE C-RELATED"/>
    <property type="match status" value="1"/>
</dbReference>
<keyword evidence="10 12" id="KW-0472">Membrane</keyword>
<dbReference type="GO" id="GO:0032580">
    <property type="term" value="C:Golgi cisterna membrane"/>
    <property type="evidence" value="ECO:0007669"/>
    <property type="project" value="UniProtKB-SubCell"/>
</dbReference>
<dbReference type="SUPFAM" id="SSF53756">
    <property type="entry name" value="UDP-Glycosyltransferase/glycogen phosphorylase"/>
    <property type="match status" value="1"/>
</dbReference>
<proteinExistence type="inferred from homology"/>
<comment type="caution">
    <text evidence="15">The sequence shown here is derived from an EMBL/GenBank/DDBJ whole genome shotgun (WGS) entry which is preliminary data.</text>
</comment>
<evidence type="ECO:0000256" key="3">
    <source>
        <dbReference type="ARBA" id="ARBA00008919"/>
    </source>
</evidence>
<organism evidence="15 16">
    <name type="scientific">Paralvinella palmiformis</name>
    <dbReference type="NCBI Taxonomy" id="53620"/>
    <lineage>
        <taxon>Eukaryota</taxon>
        <taxon>Metazoa</taxon>
        <taxon>Spiralia</taxon>
        <taxon>Lophotrochozoa</taxon>
        <taxon>Annelida</taxon>
        <taxon>Polychaeta</taxon>
        <taxon>Sedentaria</taxon>
        <taxon>Canalipalpata</taxon>
        <taxon>Terebellida</taxon>
        <taxon>Terebelliformia</taxon>
        <taxon>Alvinellidae</taxon>
        <taxon>Paralvinella</taxon>
    </lineage>
</organism>
<feature type="domain" description="Fucosyltransferase C-terminal" evidence="13">
    <location>
        <begin position="208"/>
        <end position="380"/>
    </location>
</feature>
<evidence type="ECO:0000256" key="9">
    <source>
        <dbReference type="ARBA" id="ARBA00023034"/>
    </source>
</evidence>
<dbReference type="EC" id="2.4.1.-" evidence="12"/>
<reference evidence="15" key="1">
    <citation type="journal article" date="2023" name="Mol. Biol. Evol.">
        <title>Third-Generation Sequencing Reveals the Adaptive Role of the Epigenome in Three Deep-Sea Polychaetes.</title>
        <authorList>
            <person name="Perez M."/>
            <person name="Aroh O."/>
            <person name="Sun Y."/>
            <person name="Lan Y."/>
            <person name="Juniper S.K."/>
            <person name="Young C.R."/>
            <person name="Angers B."/>
            <person name="Qian P.Y."/>
        </authorList>
    </citation>
    <scope>NUCLEOTIDE SEQUENCE</scope>
    <source>
        <strain evidence="15">P08H-3</strain>
    </source>
</reference>
<dbReference type="InterPro" id="IPR001503">
    <property type="entry name" value="Glyco_trans_10"/>
</dbReference>
<dbReference type="EMBL" id="JAODUP010000245">
    <property type="protein sequence ID" value="KAK2155250.1"/>
    <property type="molecule type" value="Genomic_DNA"/>
</dbReference>
<keyword evidence="8 12" id="KW-1133">Transmembrane helix</keyword>
<keyword evidence="7" id="KW-0735">Signal-anchor</keyword>
<keyword evidence="9 12" id="KW-0333">Golgi apparatus</keyword>
<evidence type="ECO:0000259" key="14">
    <source>
        <dbReference type="Pfam" id="PF17039"/>
    </source>
</evidence>
<keyword evidence="16" id="KW-1185">Reference proteome</keyword>
<dbReference type="PANTHER" id="PTHR48438:SF1">
    <property type="entry name" value="ALPHA-(1,3)-FUCOSYLTRANSFERASE C-RELATED"/>
    <property type="match status" value="1"/>
</dbReference>
<evidence type="ECO:0000256" key="7">
    <source>
        <dbReference type="ARBA" id="ARBA00022968"/>
    </source>
</evidence>
<evidence type="ECO:0000256" key="5">
    <source>
        <dbReference type="ARBA" id="ARBA00022679"/>
    </source>
</evidence>
<keyword evidence="5 12" id="KW-0808">Transferase</keyword>
<dbReference type="GO" id="GO:0008417">
    <property type="term" value="F:fucosyltransferase activity"/>
    <property type="evidence" value="ECO:0007669"/>
    <property type="project" value="InterPro"/>
</dbReference>
<dbReference type="Pfam" id="PF00852">
    <property type="entry name" value="Glyco_transf_10"/>
    <property type="match status" value="1"/>
</dbReference>
<gene>
    <name evidence="15" type="ORF">LSH36_245g03090</name>
</gene>
<comment type="pathway">
    <text evidence="2">Protein modification; protein glycosylation.</text>
</comment>
<evidence type="ECO:0000256" key="10">
    <source>
        <dbReference type="ARBA" id="ARBA00023136"/>
    </source>
</evidence>
<evidence type="ECO:0000256" key="2">
    <source>
        <dbReference type="ARBA" id="ARBA00004922"/>
    </source>
</evidence>
<evidence type="ECO:0000256" key="12">
    <source>
        <dbReference type="RuleBase" id="RU003832"/>
    </source>
</evidence>